<dbReference type="InterPro" id="IPR036271">
    <property type="entry name" value="Tet_transcr_reg_TetR-rel_C_sf"/>
</dbReference>
<protein>
    <submittedName>
        <fullName evidence="8">TetR/AcrR family transcriptional regulator</fullName>
    </submittedName>
</protein>
<feature type="DNA-binding region" description="H-T-H motif" evidence="5">
    <location>
        <begin position="44"/>
        <end position="63"/>
    </location>
</feature>
<comment type="caution">
    <text evidence="8">The sequence shown here is derived from an EMBL/GenBank/DDBJ whole genome shotgun (WGS) entry which is preliminary data.</text>
</comment>
<dbReference type="PANTHER" id="PTHR30055">
    <property type="entry name" value="HTH-TYPE TRANSCRIPTIONAL REGULATOR RUTR"/>
    <property type="match status" value="1"/>
</dbReference>
<dbReference type="InterPro" id="IPR009057">
    <property type="entry name" value="Homeodomain-like_sf"/>
</dbReference>
<evidence type="ECO:0000256" key="6">
    <source>
        <dbReference type="SAM" id="MobiDB-lite"/>
    </source>
</evidence>
<evidence type="ECO:0000256" key="2">
    <source>
        <dbReference type="ARBA" id="ARBA00023015"/>
    </source>
</evidence>
<dbReference type="SUPFAM" id="SSF46689">
    <property type="entry name" value="Homeodomain-like"/>
    <property type="match status" value="1"/>
</dbReference>
<evidence type="ECO:0000256" key="1">
    <source>
        <dbReference type="ARBA" id="ARBA00022491"/>
    </source>
</evidence>
<keyword evidence="4" id="KW-0804">Transcription</keyword>
<dbReference type="InterPro" id="IPR050109">
    <property type="entry name" value="HTH-type_TetR-like_transc_reg"/>
</dbReference>
<dbReference type="Pfam" id="PF00440">
    <property type="entry name" value="TetR_N"/>
    <property type="match status" value="1"/>
</dbReference>
<evidence type="ECO:0000256" key="5">
    <source>
        <dbReference type="PROSITE-ProRule" id="PRU00335"/>
    </source>
</evidence>
<evidence type="ECO:0000259" key="7">
    <source>
        <dbReference type="PROSITE" id="PS50977"/>
    </source>
</evidence>
<dbReference type="AlphaFoldDB" id="A0A329QZR2"/>
<dbReference type="RefSeq" id="WP_112257431.1">
    <property type="nucleotide sequence ID" value="NZ_QMIG01000003.1"/>
</dbReference>
<evidence type="ECO:0000256" key="3">
    <source>
        <dbReference type="ARBA" id="ARBA00023125"/>
    </source>
</evidence>
<reference evidence="8 9" key="1">
    <citation type="submission" date="2018-06" db="EMBL/GenBank/DDBJ databases">
        <title>Phytoactinopolyspora halophila sp. nov., a novel halophilic actinomycete isolated from a saline soil in China.</title>
        <authorList>
            <person name="Tang S.-K."/>
        </authorList>
    </citation>
    <scope>NUCLEOTIDE SEQUENCE [LARGE SCALE GENOMIC DNA]</scope>
    <source>
        <strain evidence="8 9">YIM 96934</strain>
    </source>
</reference>
<dbReference type="InterPro" id="IPR001647">
    <property type="entry name" value="HTH_TetR"/>
</dbReference>
<dbReference type="PRINTS" id="PR00455">
    <property type="entry name" value="HTHTETR"/>
</dbReference>
<evidence type="ECO:0000256" key="4">
    <source>
        <dbReference type="ARBA" id="ARBA00023163"/>
    </source>
</evidence>
<dbReference type="EMBL" id="QMIG01000003">
    <property type="protein sequence ID" value="RAW17613.1"/>
    <property type="molecule type" value="Genomic_DNA"/>
</dbReference>
<dbReference type="PROSITE" id="PS50977">
    <property type="entry name" value="HTH_TETR_2"/>
    <property type="match status" value="1"/>
</dbReference>
<evidence type="ECO:0000313" key="8">
    <source>
        <dbReference type="EMBL" id="RAW17613.1"/>
    </source>
</evidence>
<keyword evidence="1" id="KW-0678">Repressor</keyword>
<proteinExistence type="predicted"/>
<dbReference type="Pfam" id="PF13977">
    <property type="entry name" value="TetR_C_6"/>
    <property type="match status" value="1"/>
</dbReference>
<gene>
    <name evidence="8" type="ORF">DPM12_06425</name>
</gene>
<feature type="domain" description="HTH tetR-type" evidence="7">
    <location>
        <begin position="21"/>
        <end position="81"/>
    </location>
</feature>
<dbReference type="InterPro" id="IPR039538">
    <property type="entry name" value="BetI_C"/>
</dbReference>
<name>A0A329QZR2_9ACTN</name>
<accession>A0A329QZR2</accession>
<feature type="region of interest" description="Disordered" evidence="6">
    <location>
        <begin position="1"/>
        <end position="20"/>
    </location>
</feature>
<feature type="compositionally biased region" description="Polar residues" evidence="6">
    <location>
        <begin position="1"/>
        <end position="15"/>
    </location>
</feature>
<dbReference type="Gene3D" id="1.10.357.10">
    <property type="entry name" value="Tetracycline Repressor, domain 2"/>
    <property type="match status" value="1"/>
</dbReference>
<dbReference type="OrthoDB" id="9806334at2"/>
<dbReference type="GO" id="GO:0000976">
    <property type="term" value="F:transcription cis-regulatory region binding"/>
    <property type="evidence" value="ECO:0007669"/>
    <property type="project" value="TreeGrafter"/>
</dbReference>
<dbReference type="SUPFAM" id="SSF48498">
    <property type="entry name" value="Tetracyclin repressor-like, C-terminal domain"/>
    <property type="match status" value="1"/>
</dbReference>
<evidence type="ECO:0000313" key="9">
    <source>
        <dbReference type="Proteomes" id="UP000250462"/>
    </source>
</evidence>
<keyword evidence="3 5" id="KW-0238">DNA-binding</keyword>
<organism evidence="8 9">
    <name type="scientific">Phytoactinopolyspora halophila</name>
    <dbReference type="NCBI Taxonomy" id="1981511"/>
    <lineage>
        <taxon>Bacteria</taxon>
        <taxon>Bacillati</taxon>
        <taxon>Actinomycetota</taxon>
        <taxon>Actinomycetes</taxon>
        <taxon>Jiangellales</taxon>
        <taxon>Jiangellaceae</taxon>
        <taxon>Phytoactinopolyspora</taxon>
    </lineage>
</organism>
<keyword evidence="2" id="KW-0805">Transcription regulation</keyword>
<dbReference type="Proteomes" id="UP000250462">
    <property type="component" value="Unassembled WGS sequence"/>
</dbReference>
<dbReference type="GO" id="GO:0003700">
    <property type="term" value="F:DNA-binding transcription factor activity"/>
    <property type="evidence" value="ECO:0007669"/>
    <property type="project" value="TreeGrafter"/>
</dbReference>
<sequence>MDKSNGQSDRTTVKTSAERGETTRAAILEAAADLIAEMGWGGVSTRAIAERAGVPHGAVSYHFRGKGELLREAALAAIDTLFTEPLPALDNATVDDVIAAAAQWYVQGLTERRQALVVEVMMACTRDEKLRDRFAELLDQYRTMLADVIRAEQERGSIAADIDATALASALIAALDGMLLHTLAAPGYDGARAADALNALVYQRGTR</sequence>
<keyword evidence="9" id="KW-1185">Reference proteome</keyword>
<dbReference type="PANTHER" id="PTHR30055:SF234">
    <property type="entry name" value="HTH-TYPE TRANSCRIPTIONAL REGULATOR BETI"/>
    <property type="match status" value="1"/>
</dbReference>